<accession>A0AAV7K7H2</accession>
<comment type="similarity">
    <text evidence="2">Belongs to the ATG13 family. Metazoan subfamily.</text>
</comment>
<evidence type="ECO:0000313" key="5">
    <source>
        <dbReference type="Proteomes" id="UP001165289"/>
    </source>
</evidence>
<dbReference type="GO" id="GO:1990316">
    <property type="term" value="C:Atg1/ULK1 kinase complex"/>
    <property type="evidence" value="ECO:0007669"/>
    <property type="project" value="TreeGrafter"/>
</dbReference>
<proteinExistence type="inferred from homology"/>
<evidence type="ECO:0000256" key="3">
    <source>
        <dbReference type="ARBA" id="ARBA00023006"/>
    </source>
</evidence>
<evidence type="ECO:0000256" key="1">
    <source>
        <dbReference type="ARBA" id="ARBA00004329"/>
    </source>
</evidence>
<dbReference type="InterPro" id="IPR036570">
    <property type="entry name" value="HORMA_dom_sf"/>
</dbReference>
<comment type="subcellular location">
    <subcellularLocation>
        <location evidence="1">Preautophagosomal structure</location>
    </subcellularLocation>
</comment>
<evidence type="ECO:0000313" key="4">
    <source>
        <dbReference type="EMBL" id="KAI6656589.1"/>
    </source>
</evidence>
<organism evidence="4 5">
    <name type="scientific">Oopsacas minuta</name>
    <dbReference type="NCBI Taxonomy" id="111878"/>
    <lineage>
        <taxon>Eukaryota</taxon>
        <taxon>Metazoa</taxon>
        <taxon>Porifera</taxon>
        <taxon>Hexactinellida</taxon>
        <taxon>Hexasterophora</taxon>
        <taxon>Lyssacinosida</taxon>
        <taxon>Leucopsacidae</taxon>
        <taxon>Oopsacas</taxon>
    </lineage>
</organism>
<protein>
    <submittedName>
        <fullName evidence="4">Autophagy-related protein 13-like</fullName>
    </submittedName>
</protein>
<keyword evidence="3" id="KW-0072">Autophagy</keyword>
<dbReference type="GO" id="GO:0005829">
    <property type="term" value="C:cytosol"/>
    <property type="evidence" value="ECO:0007669"/>
    <property type="project" value="TreeGrafter"/>
</dbReference>
<dbReference type="PANTHER" id="PTHR13430:SF4">
    <property type="entry name" value="AUTOPHAGY-RELATED PROTEIN 13"/>
    <property type="match status" value="1"/>
</dbReference>
<reference evidence="4 5" key="1">
    <citation type="journal article" date="2023" name="BMC Biol.">
        <title>The compact genome of the sponge Oopsacas minuta (Hexactinellida) is lacking key metazoan core genes.</title>
        <authorList>
            <person name="Santini S."/>
            <person name="Schenkelaars Q."/>
            <person name="Jourda C."/>
            <person name="Duchesne M."/>
            <person name="Belahbib H."/>
            <person name="Rocher C."/>
            <person name="Selva M."/>
            <person name="Riesgo A."/>
            <person name="Vervoort M."/>
            <person name="Leys S.P."/>
            <person name="Kodjabachian L."/>
            <person name="Le Bivic A."/>
            <person name="Borchiellini C."/>
            <person name="Claverie J.M."/>
            <person name="Renard E."/>
        </authorList>
    </citation>
    <scope>NUCLEOTIDE SEQUENCE [LARGE SCALE GENOMIC DNA]</scope>
    <source>
        <strain evidence="4">SPO-2</strain>
    </source>
</reference>
<dbReference type="GO" id="GO:0000407">
    <property type="term" value="C:phagophore assembly site"/>
    <property type="evidence" value="ECO:0007669"/>
    <property type="project" value="UniProtKB-SubCell"/>
</dbReference>
<dbReference type="PANTHER" id="PTHR13430">
    <property type="match status" value="1"/>
</dbReference>
<dbReference type="GO" id="GO:0034497">
    <property type="term" value="P:protein localization to phagophore assembly site"/>
    <property type="evidence" value="ECO:0007669"/>
    <property type="project" value="TreeGrafter"/>
</dbReference>
<dbReference type="Proteomes" id="UP001165289">
    <property type="component" value="Unassembled WGS sequence"/>
</dbReference>
<dbReference type="EMBL" id="JAKMXF010000144">
    <property type="protein sequence ID" value="KAI6656589.1"/>
    <property type="molecule type" value="Genomic_DNA"/>
</dbReference>
<sequence>MSKLSRADFDKFLKNFCFKCFELFLQSRDGNKQHTHSAANPHIPSWFNLAVEGVESIKDEIKSFPNLVPTSDKAIGLEVYADMDDQRLSIEIWSIHFLTDIIDSSATNVYNHISILLRSVLTATRTTPSYSLARQGDQTKIRHAFIKGDPDYSSLGRDMVEKEVAFTCTPYGKILVKLAYRTSLILTQDISTLDSFIQNGLTTLPERPFDSENEDNIKGVFGYEDTPLQRSLSLQLQGPFAALGELQPMTLNIPDIPLEESILSISSGFSNTNRSPNEKTDCILNEEIKPMFYEDPTGNAQMYNLIFNPPHFEFHDAVTVEDAIEFLKYELPDLDKKIADFKQLAFPKSV</sequence>
<name>A0AAV7K7H2_9METZ</name>
<dbReference type="InterPro" id="IPR040182">
    <property type="entry name" value="ATG13"/>
</dbReference>
<gene>
    <name evidence="4" type="ORF">LOD99_1384</name>
</gene>
<comment type="caution">
    <text evidence="4">The sequence shown here is derived from an EMBL/GenBank/DDBJ whole genome shotgun (WGS) entry which is preliminary data.</text>
</comment>
<dbReference type="Gene3D" id="3.30.900.10">
    <property type="entry name" value="HORMA domain"/>
    <property type="match status" value="1"/>
</dbReference>
<evidence type="ECO:0000256" key="2">
    <source>
        <dbReference type="ARBA" id="ARBA00007341"/>
    </source>
</evidence>
<dbReference type="GO" id="GO:0034727">
    <property type="term" value="P:piecemeal microautophagy of the nucleus"/>
    <property type="evidence" value="ECO:0007669"/>
    <property type="project" value="TreeGrafter"/>
</dbReference>
<dbReference type="AlphaFoldDB" id="A0AAV7K7H2"/>
<keyword evidence="5" id="KW-1185">Reference proteome</keyword>
<dbReference type="GO" id="GO:0000423">
    <property type="term" value="P:mitophagy"/>
    <property type="evidence" value="ECO:0007669"/>
    <property type="project" value="TreeGrafter"/>
</dbReference>